<feature type="domain" description="TRAPPC10/Trs130 N-terminal" evidence="1">
    <location>
        <begin position="25"/>
        <end position="336"/>
    </location>
</feature>
<accession>A0A1D1VCN4</accession>
<dbReference type="InterPro" id="IPR056913">
    <property type="entry name" value="TRAPPC10/Trs130_N"/>
</dbReference>
<dbReference type="GO" id="GO:0005829">
    <property type="term" value="C:cytosol"/>
    <property type="evidence" value="ECO:0007669"/>
    <property type="project" value="GOC"/>
</dbReference>
<dbReference type="GO" id="GO:1990071">
    <property type="term" value="C:TRAPPII protein complex"/>
    <property type="evidence" value="ECO:0007669"/>
    <property type="project" value="InterPro"/>
</dbReference>
<organism evidence="3 4">
    <name type="scientific">Ramazzottius varieornatus</name>
    <name type="common">Water bear</name>
    <name type="synonym">Tardigrade</name>
    <dbReference type="NCBI Taxonomy" id="947166"/>
    <lineage>
        <taxon>Eukaryota</taxon>
        <taxon>Metazoa</taxon>
        <taxon>Ecdysozoa</taxon>
        <taxon>Tardigrada</taxon>
        <taxon>Eutardigrada</taxon>
        <taxon>Parachela</taxon>
        <taxon>Hypsibioidea</taxon>
        <taxon>Ramazzottiidae</taxon>
        <taxon>Ramazzottius</taxon>
    </lineage>
</organism>
<dbReference type="PANTHER" id="PTHR13251">
    <property type="entry name" value="EPILEPSY HOLOPROSENCEPHALY CANDIDATE 1/TMEM1"/>
    <property type="match status" value="1"/>
</dbReference>
<dbReference type="STRING" id="947166.A0A1D1VCN4"/>
<keyword evidence="4" id="KW-1185">Reference proteome</keyword>
<dbReference type="OrthoDB" id="10256906at2759"/>
<dbReference type="EMBL" id="BDGG01000004">
    <property type="protein sequence ID" value="GAU97842.1"/>
    <property type="molecule type" value="Genomic_DNA"/>
</dbReference>
<reference evidence="3 4" key="1">
    <citation type="journal article" date="2016" name="Nat. Commun.">
        <title>Extremotolerant tardigrade genome and improved radiotolerance of human cultured cells by tardigrade-unique protein.</title>
        <authorList>
            <person name="Hashimoto T."/>
            <person name="Horikawa D.D."/>
            <person name="Saito Y."/>
            <person name="Kuwahara H."/>
            <person name="Kozuka-Hata H."/>
            <person name="Shin-I T."/>
            <person name="Minakuchi Y."/>
            <person name="Ohishi K."/>
            <person name="Motoyama A."/>
            <person name="Aizu T."/>
            <person name="Enomoto A."/>
            <person name="Kondo K."/>
            <person name="Tanaka S."/>
            <person name="Hara Y."/>
            <person name="Koshikawa S."/>
            <person name="Sagara H."/>
            <person name="Miura T."/>
            <person name="Yokobori S."/>
            <person name="Miyagawa K."/>
            <person name="Suzuki Y."/>
            <person name="Kubo T."/>
            <person name="Oyama M."/>
            <person name="Kohara Y."/>
            <person name="Fujiyama A."/>
            <person name="Arakawa K."/>
            <person name="Katayama T."/>
            <person name="Toyoda A."/>
            <person name="Kunieda T."/>
        </authorList>
    </citation>
    <scope>NUCLEOTIDE SEQUENCE [LARGE SCALE GENOMIC DNA]</scope>
    <source>
        <strain evidence="3 4">YOKOZUNA-1</strain>
    </source>
</reference>
<name>A0A1D1VCN4_RAMVA</name>
<proteinExistence type="predicted"/>
<evidence type="ECO:0000313" key="4">
    <source>
        <dbReference type="Proteomes" id="UP000186922"/>
    </source>
</evidence>
<evidence type="ECO:0000259" key="1">
    <source>
        <dbReference type="Pfam" id="PF23036"/>
    </source>
</evidence>
<dbReference type="Pfam" id="PF23036">
    <property type="entry name" value="TRAPPC10_1st"/>
    <property type="match status" value="1"/>
</dbReference>
<dbReference type="GO" id="GO:0006891">
    <property type="term" value="P:intra-Golgi vesicle-mediated transport"/>
    <property type="evidence" value="ECO:0007669"/>
    <property type="project" value="TreeGrafter"/>
</dbReference>
<dbReference type="Proteomes" id="UP000186922">
    <property type="component" value="Unassembled WGS sequence"/>
</dbReference>
<evidence type="ECO:0008006" key="5">
    <source>
        <dbReference type="Google" id="ProtNLM"/>
    </source>
</evidence>
<dbReference type="InterPro" id="IPR045126">
    <property type="entry name" value="TRAPPC10/Trs130"/>
</dbReference>
<feature type="domain" description="Trs130 NTS" evidence="2">
    <location>
        <begin position="434"/>
        <end position="532"/>
    </location>
</feature>
<evidence type="ECO:0000259" key="2">
    <source>
        <dbReference type="Pfam" id="PF24967"/>
    </source>
</evidence>
<dbReference type="PANTHER" id="PTHR13251:SF3">
    <property type="entry name" value="TRAFFICKING PROTEIN PARTICLE COMPLEX SUBUNIT 10"/>
    <property type="match status" value="1"/>
</dbReference>
<dbReference type="InterPro" id="IPR056916">
    <property type="entry name" value="NTS_TR130"/>
</dbReference>
<sequence length="1138" mass="128161">MYESDLSEERIIFGDSPAAPAKSSQNSSVITVSGSGDGLTAVQEPLVRDIAAQPFTWIRDSGPEKRIHCRVQFQRLHGSLSAASSTHGLGTQPIDPVLHSYWVDSSSMEAFRYSTKSQLAAWMEELNTLQISNWIIVVLVSPDQKPLRSRVAPRLDVYEKIKSEFCSKPGDHGRCVFLMDPRSGMGDADAWHNCVTQFRQLIFESYEAKLRVLEERSRILRDGRNSPGWRFSDYFDLQIALVKCYERLGFKEEALLRLDETSSVISILVSEGSLDHYALILTHDWMGVNLARRLKGHRELLESKLEVDFMSLLDVRTFLFVCQYELLRELGREVEIIDRSVSFIQDVNLDTRTLKVSMMPGAILCWNLLTCNEIRQMCQGGGDGISFPNLQSLATLLDLERNMLEQTGRLCGLMPGQASTPEHRVLLDELTKAIESSVVSTAILRLFETLSSTEKFMKAYLELSEMTMGTFKHVGRIRTVKLLGVDLARLYMKLALYEKAMAFLLDALKFLRSERWLVACGDVVELYLQCAEASSHWDCVLRGSMVIVSCLDVDLKRRRKHLLTIQDLAERPSHIPALGSTMPIAWPDAFVITMAGGLPEQVIVQQPFDVVVEVDCHLPSAMTLKEIRLVVEAASSVVHVGSRSPVPAEDNVLFGPNKHGVKEKHLLCSSTLEHEVDNNPNSLKQFPGVKCVFPKPQLRDLSGEDCDDKDKLSAVSSNAKLEPGRQLLTFPLQLQEVGEYYVRHVCFRLSETVTFVSSVETEPKIHVFPDVTSCQFEPAKGPQTNLWTNVQHPFHVRLEGMPVSMENVTITIQSTDPSFLKVFQGEQRAGSESLSLYVKNARKQEFRILCSALRPVYDAELTVHLPWKSEPQRFHFKFKAPVEIAFNVRTCISPSPMTFVSSTMRNLRGFAVSITNARLNYGDQLAEVLVKEHAELTIIPPFATTTVLWKFIEEPSEPAEMVFRCAYNLYKESDSNAEAEPSHELETGFQPGKFGQMRVSIGFKANYQEPLTVGDDVNLVYSVQAHKFPDGLTLFYQIHHDVSYWHSNESTSGSLNFPQGPQTEIETSVIALKSGSTALPCLRLFYLQDEEICPLDFFHVYNESAYQMTTIKNKELSEKDGKVVDQDVDVKDIPHATA</sequence>
<dbReference type="GO" id="GO:0034498">
    <property type="term" value="P:early endosome to Golgi transport"/>
    <property type="evidence" value="ECO:0007669"/>
    <property type="project" value="TreeGrafter"/>
</dbReference>
<comment type="caution">
    <text evidence="3">The sequence shown here is derived from an EMBL/GenBank/DDBJ whole genome shotgun (WGS) entry which is preliminary data.</text>
</comment>
<protein>
    <recommendedName>
        <fullName evidence="5">Trafficking protein particle complex subunit 11 domain-containing protein</fullName>
    </recommendedName>
</protein>
<dbReference type="Pfam" id="PF24967">
    <property type="entry name" value="NTS_TR130"/>
    <property type="match status" value="1"/>
</dbReference>
<evidence type="ECO:0000313" key="3">
    <source>
        <dbReference type="EMBL" id="GAU97842.1"/>
    </source>
</evidence>
<gene>
    <name evidence="3" type="primary">RvY_09071-1</name>
    <name evidence="3" type="synonym">RvY_09071.1</name>
    <name evidence="3" type="ORF">RvY_09071</name>
</gene>
<dbReference type="AlphaFoldDB" id="A0A1D1VCN4"/>